<name>A0ABN4GDU6_9ACTN</name>
<organism evidence="1 2">
    <name type="scientific">Streptomyces incarnatus</name>
    <dbReference type="NCBI Taxonomy" id="665007"/>
    <lineage>
        <taxon>Bacteria</taxon>
        <taxon>Bacillati</taxon>
        <taxon>Actinomycetota</taxon>
        <taxon>Actinomycetes</taxon>
        <taxon>Kitasatosporales</taxon>
        <taxon>Streptomycetaceae</taxon>
        <taxon>Streptomyces</taxon>
    </lineage>
</organism>
<evidence type="ECO:0000313" key="1">
    <source>
        <dbReference type="EMBL" id="AKJ08551.1"/>
    </source>
</evidence>
<sequence length="194" mass="20445">MRDSLKARSAVRSIASRGSGLRLLVVVLGINGRGREQLLGHRRLLVCDDVVRPAPRGGDGGVQPLAEHRAGEDGPLVLQRDAGDLPLPRLQVREPGRGRCARVGRGLPVRFREGGRRAAGGLEVDQGPAGGVGAVGGQQATQRLRLADVHAVRGHGGVHDSLVQARLAAAAAQDESQVTAGFSASRCRRWNRPP</sequence>
<gene>
    <name evidence="1" type="ORF">ABB07_00330</name>
</gene>
<dbReference type="EMBL" id="CP011497">
    <property type="protein sequence ID" value="AKJ08551.1"/>
    <property type="molecule type" value="Genomic_DNA"/>
</dbReference>
<protein>
    <submittedName>
        <fullName evidence="1">Uncharacterized protein</fullName>
    </submittedName>
</protein>
<dbReference type="Proteomes" id="UP000035366">
    <property type="component" value="Chromosome"/>
</dbReference>
<evidence type="ECO:0000313" key="2">
    <source>
        <dbReference type="Proteomes" id="UP000035366"/>
    </source>
</evidence>
<accession>A0ABN4GDU6</accession>
<keyword evidence="2" id="KW-1185">Reference proteome</keyword>
<proteinExistence type="predicted"/>
<reference evidence="1 2" key="1">
    <citation type="journal article" date="2015" name="ISME J.">
        <title>Draft Genome Sequence of Streptomyces incarnatus NRRL8089, which Produces the Nucleoside Antibiotic Sinefungin.</title>
        <authorList>
            <person name="Oshima K."/>
            <person name="Hattori M."/>
            <person name="Shimizu H."/>
            <person name="Fukuda K."/>
            <person name="Nemoto M."/>
            <person name="Inagaki K."/>
            <person name="Tamura T."/>
        </authorList>
    </citation>
    <scope>NUCLEOTIDE SEQUENCE [LARGE SCALE GENOMIC DNA]</scope>
    <source>
        <strain evidence="1 2">NRRL 8089</strain>
    </source>
</reference>